<organism evidence="1 2">
    <name type="scientific">Psychrobacter alimentarius</name>
    <dbReference type="NCBI Taxonomy" id="261164"/>
    <lineage>
        <taxon>Bacteria</taxon>
        <taxon>Pseudomonadati</taxon>
        <taxon>Pseudomonadota</taxon>
        <taxon>Gammaproteobacteria</taxon>
        <taxon>Moraxellales</taxon>
        <taxon>Moraxellaceae</taxon>
        <taxon>Psychrobacter</taxon>
    </lineage>
</organism>
<reference evidence="1 2" key="1">
    <citation type="submission" date="2016-03" db="EMBL/GenBank/DDBJ databases">
        <title>Genome sequencing of Psychrobacter alimentarius PAMC 27889.</title>
        <authorList>
            <person name="Lee J."/>
            <person name="Kim O.-S."/>
        </authorList>
    </citation>
    <scope>NUCLEOTIDE SEQUENCE [LARGE SCALE GENOMIC DNA]</scope>
    <source>
        <strain evidence="1 2">PAMC 27889</strain>
    </source>
</reference>
<accession>A0ABM5ZVZ8</accession>
<dbReference type="RefSeq" id="WP_062843979.1">
    <property type="nucleotide sequence ID" value="NZ_CP014945.1"/>
</dbReference>
<keyword evidence="2" id="KW-1185">Reference proteome</keyword>
<evidence type="ECO:0000313" key="2">
    <source>
        <dbReference type="Proteomes" id="UP000076104"/>
    </source>
</evidence>
<proteinExistence type="predicted"/>
<sequence length="72" mass="8197">MDNDDDNISVYELGIIKNALRGRVLDVENFRTEGMLSEDEEDMNNKVDAFQAELINIQQKLEDLPADQGINL</sequence>
<evidence type="ECO:0000313" key="1">
    <source>
        <dbReference type="EMBL" id="AMT96261.1"/>
    </source>
</evidence>
<gene>
    <name evidence="1" type="ORF">A3K91_0638</name>
</gene>
<dbReference type="GeneID" id="33060071"/>
<name>A0ABM5ZVZ8_9GAMM</name>
<dbReference type="EMBL" id="CP014945">
    <property type="protein sequence ID" value="AMT96261.1"/>
    <property type="molecule type" value="Genomic_DNA"/>
</dbReference>
<protein>
    <submittedName>
        <fullName evidence="1">Uncharacterized protein</fullName>
    </submittedName>
</protein>
<dbReference type="Proteomes" id="UP000076104">
    <property type="component" value="Chromosome"/>
</dbReference>